<feature type="compositionally biased region" description="Basic and acidic residues" evidence="2">
    <location>
        <begin position="212"/>
        <end position="222"/>
    </location>
</feature>
<dbReference type="RefSeq" id="XP_030979927.1">
    <property type="nucleotide sequence ID" value="XM_031130435.1"/>
</dbReference>
<reference evidence="4" key="3">
    <citation type="submission" date="2025-08" db="UniProtKB">
        <authorList>
            <consortium name="RefSeq"/>
        </authorList>
    </citation>
    <scope>IDENTIFICATION</scope>
    <source>
        <strain evidence="4">NI907</strain>
    </source>
</reference>
<feature type="region of interest" description="Disordered" evidence="2">
    <location>
        <begin position="462"/>
        <end position="496"/>
    </location>
</feature>
<proteinExistence type="predicted"/>
<feature type="compositionally biased region" description="Polar residues" evidence="2">
    <location>
        <begin position="705"/>
        <end position="714"/>
    </location>
</feature>
<feature type="compositionally biased region" description="Low complexity" evidence="2">
    <location>
        <begin position="413"/>
        <end position="422"/>
    </location>
</feature>
<dbReference type="GO" id="GO:0000981">
    <property type="term" value="F:DNA-binding transcription factor activity, RNA polymerase II-specific"/>
    <property type="evidence" value="ECO:0007669"/>
    <property type="project" value="InterPro"/>
</dbReference>
<feature type="compositionally biased region" description="Basic residues" evidence="2">
    <location>
        <begin position="135"/>
        <end position="148"/>
    </location>
</feature>
<feature type="region of interest" description="Disordered" evidence="2">
    <location>
        <begin position="210"/>
        <end position="252"/>
    </location>
</feature>
<feature type="compositionally biased region" description="Gly residues" evidence="2">
    <location>
        <begin position="473"/>
        <end position="496"/>
    </location>
</feature>
<dbReference type="InterPro" id="IPR001138">
    <property type="entry name" value="Zn2Cys6_DnaBD"/>
</dbReference>
<feature type="compositionally biased region" description="Polar residues" evidence="2">
    <location>
        <begin position="789"/>
        <end position="801"/>
    </location>
</feature>
<feature type="compositionally biased region" description="Polar residues" evidence="2">
    <location>
        <begin position="630"/>
        <end position="641"/>
    </location>
</feature>
<reference evidence="3 4" key="1">
    <citation type="journal article" date="2019" name="Mol. Biol. Evol.">
        <title>Blast fungal genomes show frequent chromosomal changes, gene gains and losses, and effector gene turnover.</title>
        <authorList>
            <person name="Gomez Luciano L.B."/>
            <person name="Jason Tsai I."/>
            <person name="Chuma I."/>
            <person name="Tosa Y."/>
            <person name="Chen Y.H."/>
            <person name="Li J.Y."/>
            <person name="Li M.Y."/>
            <person name="Jade Lu M.Y."/>
            <person name="Nakayashiki H."/>
            <person name="Li W.H."/>
        </authorList>
    </citation>
    <scope>NUCLEOTIDE SEQUENCE [LARGE SCALE GENOMIC DNA]</scope>
    <source>
        <strain evidence="3 4">NI907</strain>
    </source>
</reference>
<feature type="compositionally biased region" description="Polar residues" evidence="2">
    <location>
        <begin position="537"/>
        <end position="546"/>
    </location>
</feature>
<dbReference type="GeneID" id="41965343"/>
<evidence type="ECO:0000313" key="4">
    <source>
        <dbReference type="RefSeq" id="XP_030979927.1"/>
    </source>
</evidence>
<protein>
    <submittedName>
        <fullName evidence="4">Uncharacterized protein</fullName>
    </submittedName>
</protein>
<feature type="region of interest" description="Disordered" evidence="2">
    <location>
        <begin position="370"/>
        <end position="422"/>
    </location>
</feature>
<organism evidence="3 4">
    <name type="scientific">Pyricularia grisea</name>
    <name type="common">Crabgrass-specific blast fungus</name>
    <name type="synonym">Magnaporthe grisea</name>
    <dbReference type="NCBI Taxonomy" id="148305"/>
    <lineage>
        <taxon>Eukaryota</taxon>
        <taxon>Fungi</taxon>
        <taxon>Dikarya</taxon>
        <taxon>Ascomycota</taxon>
        <taxon>Pezizomycotina</taxon>
        <taxon>Sordariomycetes</taxon>
        <taxon>Sordariomycetidae</taxon>
        <taxon>Magnaporthales</taxon>
        <taxon>Pyriculariaceae</taxon>
        <taxon>Pyricularia</taxon>
    </lineage>
</organism>
<feature type="region of interest" description="Disordered" evidence="2">
    <location>
        <begin position="617"/>
        <end position="717"/>
    </location>
</feature>
<evidence type="ECO:0000313" key="3">
    <source>
        <dbReference type="Proteomes" id="UP000515153"/>
    </source>
</evidence>
<evidence type="ECO:0000256" key="2">
    <source>
        <dbReference type="SAM" id="MobiDB-lite"/>
    </source>
</evidence>
<feature type="region of interest" description="Disordered" evidence="2">
    <location>
        <begin position="776"/>
        <end position="801"/>
    </location>
</feature>
<accession>A0A6P8AYI0</accession>
<feature type="region of interest" description="Disordered" evidence="2">
    <location>
        <begin position="132"/>
        <end position="152"/>
    </location>
</feature>
<dbReference type="Proteomes" id="UP000515153">
    <property type="component" value="Chromosome VII"/>
</dbReference>
<reference evidence="4" key="2">
    <citation type="submission" date="2019-10" db="EMBL/GenBank/DDBJ databases">
        <authorList>
            <consortium name="NCBI Genome Project"/>
        </authorList>
    </citation>
    <scope>NUCLEOTIDE SEQUENCE</scope>
    <source>
        <strain evidence="4">NI907</strain>
    </source>
</reference>
<feature type="region of interest" description="Disordered" evidence="2">
    <location>
        <begin position="536"/>
        <end position="564"/>
    </location>
</feature>
<feature type="compositionally biased region" description="Basic and acidic residues" evidence="2">
    <location>
        <begin position="620"/>
        <end position="629"/>
    </location>
</feature>
<name>A0A6P8AYI0_PYRGI</name>
<gene>
    <name evidence="4" type="ORF">PgNI_10464</name>
</gene>
<sequence length="1003" mass="105371">MAWNSAAMPIQGFTVFQTAPGAVLSFVPAMGTAELDQLIDAYVVQAATLQEKRAIVSMEFFTHNALTNQTHLFFPVNNPFNYVAGVTGSPASSLVDSGYGSSFNVSPVAQEIMTPASSAPATPVTVLQPAATAQRKNRVAKPKAKATKKSASAASRAFAHDFTGMPGMQILTKDGVDVTNSARGGKTKEDREHAHLIRLLKSCPTCKKKKIRCDPSHKRDLPSKSAAPEVQPAVKSRAVAAPSPASSQASNDAAQATNALKIAQPAGDFMDSLDFNFGLDVTDIDNFLSFGAEATDNMDFSFLMDEQALFTPATPNTVSPVLRNYASFSPTQSFMTSNVANVGGEQAAQLPYLQSDGHVDNYVDFTLFSPASSPLGEEPQEMRSAHPSPVEEELRNSESPRQRGSGMTERTRSGSGVVSRARSPLSPVLPQIGIPFVNFFTVGPETGHDLVDSVANTVRVNTADGGTRHGGTDHGGSGLGGTGHGGPGHGGSGYGGGEFAGGAGVIPQGLGLPLDRIKPRQSGASTDVVRSAVTVAGETQQQSAQSAHPHRVAYASTDGVRSTTTINPADQLQWRLSAQPQRATGTSTGGVLSKDVIAGEDHSSSARSTHLQRVALASADGDRSRDVGKEQSQSTLSTQPQRVAGTSAVLQLQQQQQQQQTTQPHDQQSWYSSSGSSLDIRPATSSTNAPIVQVKSESPVRRVPMTSTMQQIPRTSDVAVPRDTAAEIRVTGQSGTHSAPLSSRNITIIDTEPQDRVEISIRAPVTDAQVVYSSSVAGAERHRRREDSVQQTGAAGGSVQQRASTAETLTTLAHAGLAGVTQSQVPRSTPCPPPHGLWISQNAALGSSDQDEIEGPVVARTQTSSATKPVAKRTDIDSFAAARKQTSSVVTPAVKMTKTTTTSSTTNVTMTLAKLRTAAVSLQDALFNLLLAVGTVLMFAAVIQHLHDAPLSMSKLALSISPLVLRHMLPALPSQASPSSLFSSIRKEASTLVQRPAALCVLG</sequence>
<feature type="compositionally biased region" description="Basic and acidic residues" evidence="2">
    <location>
        <begin position="392"/>
        <end position="401"/>
    </location>
</feature>
<keyword evidence="3" id="KW-1185">Reference proteome</keyword>
<feature type="compositionally biased region" description="Low complexity" evidence="2">
    <location>
        <begin position="650"/>
        <end position="677"/>
    </location>
</feature>
<dbReference type="CDD" id="cd00067">
    <property type="entry name" value="GAL4"/>
    <property type="match status" value="1"/>
</dbReference>
<feature type="compositionally biased region" description="Low complexity" evidence="2">
    <location>
        <begin position="233"/>
        <end position="252"/>
    </location>
</feature>
<evidence type="ECO:0000256" key="1">
    <source>
        <dbReference type="ARBA" id="ARBA00023242"/>
    </source>
</evidence>
<dbReference type="GO" id="GO:0008270">
    <property type="term" value="F:zinc ion binding"/>
    <property type="evidence" value="ECO:0007669"/>
    <property type="project" value="InterPro"/>
</dbReference>
<dbReference type="AlphaFoldDB" id="A0A6P8AYI0"/>
<keyword evidence="1" id="KW-0539">Nucleus</keyword>
<dbReference type="KEGG" id="pgri:PgNI_10464"/>